<organism evidence="6 7">
    <name type="scientific">Fructilactobacillus ixorae</name>
    <dbReference type="NCBI Taxonomy" id="1750535"/>
    <lineage>
        <taxon>Bacteria</taxon>
        <taxon>Bacillati</taxon>
        <taxon>Bacillota</taxon>
        <taxon>Bacilli</taxon>
        <taxon>Lactobacillales</taxon>
        <taxon>Lactobacillaceae</taxon>
        <taxon>Fructilactobacillus</taxon>
    </lineage>
</organism>
<dbReference type="RefSeq" id="WP_252780452.1">
    <property type="nucleotide sequence ID" value="NZ_CP097478.1"/>
</dbReference>
<gene>
    <name evidence="6" type="ORF">M8332_01680</name>
</gene>
<evidence type="ECO:0000256" key="3">
    <source>
        <dbReference type="RuleBase" id="RU003369"/>
    </source>
</evidence>
<name>A0ABY5C7K4_9LACO</name>
<dbReference type="InterPro" id="IPR015955">
    <property type="entry name" value="Lactate_DH/Glyco_Ohase_4_C"/>
</dbReference>
<dbReference type="InterPro" id="IPR018177">
    <property type="entry name" value="L-lactate_DH_AS"/>
</dbReference>
<dbReference type="Pfam" id="PF02866">
    <property type="entry name" value="Ldh_1_C"/>
    <property type="match status" value="1"/>
</dbReference>
<reference evidence="6" key="1">
    <citation type="submission" date="2022-05" db="EMBL/GenBank/DDBJ databases">
        <authorList>
            <person name="Oliphant S.A."/>
            <person name="Watson-Haigh N.S."/>
            <person name="Sumby K.M."/>
            <person name="Gardner J.M."/>
            <person name="Jiranek V."/>
        </authorList>
    </citation>
    <scope>NUCLEOTIDE SEQUENCE</scope>
    <source>
        <strain evidence="6">Ru20-1</strain>
    </source>
</reference>
<evidence type="ECO:0000313" key="6">
    <source>
        <dbReference type="EMBL" id="USS93588.1"/>
    </source>
</evidence>
<protein>
    <submittedName>
        <fullName evidence="6">L-lactate dehydrogenase</fullName>
    </submittedName>
</protein>
<dbReference type="InterPro" id="IPR036291">
    <property type="entry name" value="NAD(P)-bd_dom_sf"/>
</dbReference>
<dbReference type="InterPro" id="IPR022383">
    <property type="entry name" value="Lactate/malate_DH_C"/>
</dbReference>
<dbReference type="Pfam" id="PF00056">
    <property type="entry name" value="Ldh_1_N"/>
    <property type="match status" value="1"/>
</dbReference>
<evidence type="ECO:0000313" key="7">
    <source>
        <dbReference type="Proteomes" id="UP001057532"/>
    </source>
</evidence>
<dbReference type="SUPFAM" id="SSF56327">
    <property type="entry name" value="LDH C-terminal domain-like"/>
    <property type="match status" value="1"/>
</dbReference>
<keyword evidence="2 3" id="KW-0560">Oxidoreductase</keyword>
<dbReference type="EMBL" id="CP097478">
    <property type="protein sequence ID" value="USS93588.1"/>
    <property type="molecule type" value="Genomic_DNA"/>
</dbReference>
<dbReference type="PROSITE" id="PS00064">
    <property type="entry name" value="L_LDH"/>
    <property type="match status" value="1"/>
</dbReference>
<dbReference type="SUPFAM" id="SSF51735">
    <property type="entry name" value="NAD(P)-binding Rossmann-fold domains"/>
    <property type="match status" value="1"/>
</dbReference>
<dbReference type="Gene3D" id="3.90.110.10">
    <property type="entry name" value="Lactate dehydrogenase/glycoside hydrolase, family 4, C-terminal"/>
    <property type="match status" value="1"/>
</dbReference>
<dbReference type="PANTHER" id="PTHR43128">
    <property type="entry name" value="L-2-HYDROXYCARBOXYLATE DEHYDROGENASE (NAD(P)(+))"/>
    <property type="match status" value="1"/>
</dbReference>
<dbReference type="PIRSF" id="PIRSF000102">
    <property type="entry name" value="Lac_mal_DH"/>
    <property type="match status" value="1"/>
</dbReference>
<accession>A0ABY5C7K4</accession>
<dbReference type="InterPro" id="IPR001236">
    <property type="entry name" value="Lactate/malate_DH_N"/>
</dbReference>
<sequence length="307" mass="33385">MTRKIVIIGSGHVGATLAHMIVANGFADELVLIDQNEAKVTADAIDLREALPNLPFHTAITVNDYAALGDADIVVSALGKISLNDGAKEDRFSELDFNSQQVKAVAPRIRDSGFNGILVVISNPVDAITQMYQQITGLPRKHVLGTGTMLDSARMKRAVADKLDLDARAVTGYNLGEHGNSQFTAWSTVRALDQPLTELAHTRNLDLTALDHEARHGGYAIFNGKGYTNFGIATAASRLINVIYSDAKAVLPVSNYRDQYDVYLSHPVIVGRDGVIADVPLHLTAEELGKLQKSADFIRTNYEKYQN</sequence>
<dbReference type="Proteomes" id="UP001057532">
    <property type="component" value="Chromosome"/>
</dbReference>
<keyword evidence="7" id="KW-1185">Reference proteome</keyword>
<evidence type="ECO:0000259" key="5">
    <source>
        <dbReference type="Pfam" id="PF02866"/>
    </source>
</evidence>
<evidence type="ECO:0000256" key="1">
    <source>
        <dbReference type="ARBA" id="ARBA00006054"/>
    </source>
</evidence>
<dbReference type="PANTHER" id="PTHR43128:SF31">
    <property type="entry name" value="L-LACTATE DEHYDROGENASE"/>
    <property type="match status" value="1"/>
</dbReference>
<evidence type="ECO:0000259" key="4">
    <source>
        <dbReference type="Pfam" id="PF00056"/>
    </source>
</evidence>
<feature type="domain" description="Lactate/malate dehydrogenase C-terminal" evidence="5">
    <location>
        <begin position="148"/>
        <end position="304"/>
    </location>
</feature>
<feature type="domain" description="Lactate/malate dehydrogenase N-terminal" evidence="4">
    <location>
        <begin position="4"/>
        <end position="145"/>
    </location>
</feature>
<dbReference type="PRINTS" id="PR00086">
    <property type="entry name" value="LLDHDRGNASE"/>
</dbReference>
<comment type="similarity">
    <text evidence="1">Belongs to the LDH/MDH superfamily. LDH family.</text>
</comment>
<dbReference type="CDD" id="cd05291">
    <property type="entry name" value="HicDH_like"/>
    <property type="match status" value="1"/>
</dbReference>
<dbReference type="Gene3D" id="3.40.50.720">
    <property type="entry name" value="NAD(P)-binding Rossmann-like Domain"/>
    <property type="match status" value="1"/>
</dbReference>
<proteinExistence type="inferred from homology"/>
<evidence type="ECO:0000256" key="2">
    <source>
        <dbReference type="ARBA" id="ARBA00023002"/>
    </source>
</evidence>
<dbReference type="InterPro" id="IPR001557">
    <property type="entry name" value="L-lactate/malate_DH"/>
</dbReference>